<evidence type="ECO:0000313" key="4">
    <source>
        <dbReference type="EMBL" id="KAF9679044.1"/>
    </source>
</evidence>
<dbReference type="SUPFAM" id="SSF57756">
    <property type="entry name" value="Retrovirus zinc finger-like domains"/>
    <property type="match status" value="1"/>
</dbReference>
<keyword evidence="1" id="KW-0479">Metal-binding</keyword>
<evidence type="ECO:0000259" key="3">
    <source>
        <dbReference type="PROSITE" id="PS50158"/>
    </source>
</evidence>
<dbReference type="Proteomes" id="UP000657918">
    <property type="component" value="Unassembled WGS sequence"/>
</dbReference>
<keyword evidence="1" id="KW-0862">Zinc</keyword>
<feature type="region of interest" description="Disordered" evidence="2">
    <location>
        <begin position="565"/>
        <end position="593"/>
    </location>
</feature>
<name>A0A835JZY3_9ROSI</name>
<sequence length="612" mass="70146">MGDLQVIGGIKKLNNQNYNTWSTCMMSYMQGQDLREVVNGCEITQPEAEDANGALRKWKIKAGKAMFALNTTIEEDVLEHIRDAKIPHEAWKTFADLFSKKNDTKLQLLESELLSIAQRELTVAQFFHKVKTLYREISELDAEAPIGETRMKRIIIHGLRPDFRSFVAAVQGWQTQPSLVEFENLLAGQEALAKQMGEVPFKDKAKINRGGRNSSEARGYRIKRKFEGKCYNYGKKGHMAKDCWQKKEHVEGNAATFKLEDEWDAHAFFTAVEEAECLQRKEHVKSNAVTLQFEDEWDAHAFFTEVTEKLRNLVEYKGKHVVVAANNSKLAIAHKNLQSVAQLTSSGHFVLFGPQDVKVYHDLESLDEPVIKGQRLESVYVISVQTAYVDKTRKSETVDLWHQRLSHVSFSKLNMMMRRSTLKGLPQLERLDFQSPFEKLWNKKPTVSYFRVFGCVCYVFIPNHLRSKMDKKAVRCIFVGYDNQRKGWKCCDPITGKCYTSRNVVFDESSSWWSIEQKSLPDSEGFKEEMQIARIQLSNDEDNTDSQEEVIDDDAEIKENPWQTGIHDQLNEEFNAATTSTPPRRSTRMKKPNAKYANAAVVEGSLLSEVPI</sequence>
<evidence type="ECO:0000256" key="1">
    <source>
        <dbReference type="PROSITE-ProRule" id="PRU00047"/>
    </source>
</evidence>
<dbReference type="GO" id="GO:0003676">
    <property type="term" value="F:nucleic acid binding"/>
    <property type="evidence" value="ECO:0007669"/>
    <property type="project" value="InterPro"/>
</dbReference>
<dbReference type="PROSITE" id="PS50158">
    <property type="entry name" value="ZF_CCHC"/>
    <property type="match status" value="1"/>
</dbReference>
<dbReference type="Pfam" id="PF13976">
    <property type="entry name" value="gag_pre-integrs"/>
    <property type="match status" value="1"/>
</dbReference>
<protein>
    <recommendedName>
        <fullName evidence="3">CCHC-type domain-containing protein</fullName>
    </recommendedName>
</protein>
<dbReference type="PANTHER" id="PTHR47481">
    <property type="match status" value="1"/>
</dbReference>
<dbReference type="Pfam" id="PF14223">
    <property type="entry name" value="Retrotran_gag_2"/>
    <property type="match status" value="1"/>
</dbReference>
<dbReference type="InterPro" id="IPR036875">
    <property type="entry name" value="Znf_CCHC_sf"/>
</dbReference>
<accession>A0A835JZY3</accession>
<gene>
    <name evidence="4" type="ORF">SADUNF_Sadunf07G0099100</name>
</gene>
<organism evidence="4 5">
    <name type="scientific">Salix dunnii</name>
    <dbReference type="NCBI Taxonomy" id="1413687"/>
    <lineage>
        <taxon>Eukaryota</taxon>
        <taxon>Viridiplantae</taxon>
        <taxon>Streptophyta</taxon>
        <taxon>Embryophyta</taxon>
        <taxon>Tracheophyta</taxon>
        <taxon>Spermatophyta</taxon>
        <taxon>Magnoliopsida</taxon>
        <taxon>eudicotyledons</taxon>
        <taxon>Gunneridae</taxon>
        <taxon>Pentapetalae</taxon>
        <taxon>rosids</taxon>
        <taxon>fabids</taxon>
        <taxon>Malpighiales</taxon>
        <taxon>Salicaceae</taxon>
        <taxon>Saliceae</taxon>
        <taxon>Salix</taxon>
    </lineage>
</organism>
<dbReference type="Pfam" id="PF25597">
    <property type="entry name" value="SH3_retrovirus"/>
    <property type="match status" value="1"/>
</dbReference>
<keyword evidence="5" id="KW-1185">Reference proteome</keyword>
<dbReference type="GO" id="GO:0008270">
    <property type="term" value="F:zinc ion binding"/>
    <property type="evidence" value="ECO:0007669"/>
    <property type="project" value="UniProtKB-KW"/>
</dbReference>
<dbReference type="InterPro" id="IPR025724">
    <property type="entry name" value="GAG-pre-integrase_dom"/>
</dbReference>
<comment type="caution">
    <text evidence="4">The sequence shown here is derived from an EMBL/GenBank/DDBJ whole genome shotgun (WGS) entry which is preliminary data.</text>
</comment>
<reference evidence="4 5" key="1">
    <citation type="submission" date="2020-10" db="EMBL/GenBank/DDBJ databases">
        <title>Plant Genome Project.</title>
        <authorList>
            <person name="Zhang R.-G."/>
        </authorList>
    </citation>
    <scope>NUCLEOTIDE SEQUENCE [LARGE SCALE GENOMIC DNA]</scope>
    <source>
        <strain evidence="4">FAFU-HL-1</strain>
        <tissue evidence="4">Leaf</tissue>
    </source>
</reference>
<evidence type="ECO:0000256" key="2">
    <source>
        <dbReference type="SAM" id="MobiDB-lite"/>
    </source>
</evidence>
<dbReference type="AlphaFoldDB" id="A0A835JZY3"/>
<dbReference type="Gene3D" id="4.10.60.10">
    <property type="entry name" value="Zinc finger, CCHC-type"/>
    <property type="match status" value="1"/>
</dbReference>
<dbReference type="InterPro" id="IPR001878">
    <property type="entry name" value="Znf_CCHC"/>
</dbReference>
<evidence type="ECO:0000313" key="5">
    <source>
        <dbReference type="Proteomes" id="UP000657918"/>
    </source>
</evidence>
<dbReference type="PANTHER" id="PTHR47481:SF36">
    <property type="entry name" value="CCHC-TYPE DOMAIN-CONTAINING PROTEIN"/>
    <property type="match status" value="1"/>
</dbReference>
<feature type="domain" description="CCHC-type" evidence="3">
    <location>
        <begin position="229"/>
        <end position="243"/>
    </location>
</feature>
<keyword evidence="1" id="KW-0863">Zinc-finger</keyword>
<dbReference type="InterPro" id="IPR057670">
    <property type="entry name" value="SH3_retrovirus"/>
</dbReference>
<dbReference type="OrthoDB" id="1626798at2759"/>
<proteinExistence type="predicted"/>
<dbReference type="EMBL" id="JADGMS010000007">
    <property type="protein sequence ID" value="KAF9679044.1"/>
    <property type="molecule type" value="Genomic_DNA"/>
</dbReference>